<sequence>MSSRDFVYVHNLNRFLGRVAILVALGAMVELARPLAWSVVLLASVYVLFSLLSAAGYLHAWLRYPGLPKSLLDQETENFPPSARPENFRWNRAKKEQSPFGWEDQKPSEPATGELLKSLWEALQNSQWDKALVWAEKLVHARPEDAFGYAAMAWSLNQLGRHREALQPAQKACELAPEDPIGHAALAWAWGGTGRFDLALEPARKVASLRQQEALAWEMLVWILGNLGQYSEAANAARQALRLRPGWPTAHYNLGLALLKTGDWEGAWEQCETLQKLDPQLAQQLMTELKHANRDWGF</sequence>
<dbReference type="PANTHER" id="PTHR44943:SF8">
    <property type="entry name" value="TPR REPEAT-CONTAINING PROTEIN MJ0263"/>
    <property type="match status" value="1"/>
</dbReference>
<feature type="repeat" description="TPR" evidence="3">
    <location>
        <begin position="248"/>
        <end position="281"/>
    </location>
</feature>
<reference evidence="5" key="1">
    <citation type="submission" date="2021-02" db="EMBL/GenBank/DDBJ databases">
        <authorList>
            <person name="Cremers G."/>
            <person name="Picone N."/>
        </authorList>
    </citation>
    <scope>NUCLEOTIDE SEQUENCE</scope>
    <source>
        <strain evidence="5">PQ17</strain>
    </source>
</reference>
<dbReference type="InterPro" id="IPR019734">
    <property type="entry name" value="TPR_rpt"/>
</dbReference>
<keyword evidence="2 3" id="KW-0802">TPR repeat</keyword>
<feature type="transmembrane region" description="Helical" evidence="4">
    <location>
        <begin position="12"/>
        <end position="29"/>
    </location>
</feature>
<name>A0A8J2BNV7_9BACT</name>
<evidence type="ECO:0000256" key="1">
    <source>
        <dbReference type="ARBA" id="ARBA00022737"/>
    </source>
</evidence>
<proteinExistence type="predicted"/>
<dbReference type="Proteomes" id="UP000663859">
    <property type="component" value="Unassembled WGS sequence"/>
</dbReference>
<dbReference type="Pfam" id="PF13432">
    <property type="entry name" value="TPR_16"/>
    <property type="match status" value="1"/>
</dbReference>
<evidence type="ECO:0000256" key="4">
    <source>
        <dbReference type="SAM" id="Phobius"/>
    </source>
</evidence>
<keyword evidence="1" id="KW-0677">Repeat</keyword>
<dbReference type="InterPro" id="IPR051685">
    <property type="entry name" value="Ycf3/AcsC/BcsC/TPR_MFPF"/>
</dbReference>
<dbReference type="SMART" id="SM00028">
    <property type="entry name" value="TPR"/>
    <property type="match status" value="4"/>
</dbReference>
<organism evidence="5 6">
    <name type="scientific">Candidatus Methylacidithermus pantelleriae</name>
    <dbReference type="NCBI Taxonomy" id="2744239"/>
    <lineage>
        <taxon>Bacteria</taxon>
        <taxon>Pseudomonadati</taxon>
        <taxon>Verrucomicrobiota</taxon>
        <taxon>Methylacidiphilae</taxon>
        <taxon>Methylacidiphilales</taxon>
        <taxon>Methylacidiphilaceae</taxon>
        <taxon>Candidatus Methylacidithermus</taxon>
    </lineage>
</organism>
<keyword evidence="6" id="KW-1185">Reference proteome</keyword>
<dbReference type="InterPro" id="IPR011990">
    <property type="entry name" value="TPR-like_helical_dom_sf"/>
</dbReference>
<evidence type="ECO:0000256" key="2">
    <source>
        <dbReference type="ARBA" id="ARBA00022803"/>
    </source>
</evidence>
<keyword evidence="4" id="KW-1133">Transmembrane helix</keyword>
<dbReference type="PANTHER" id="PTHR44943">
    <property type="entry name" value="CELLULOSE SYNTHASE OPERON PROTEIN C"/>
    <property type="match status" value="1"/>
</dbReference>
<evidence type="ECO:0000313" key="6">
    <source>
        <dbReference type="Proteomes" id="UP000663859"/>
    </source>
</evidence>
<dbReference type="EMBL" id="CAJNOB010000025">
    <property type="protein sequence ID" value="CAF0699899.1"/>
    <property type="molecule type" value="Genomic_DNA"/>
</dbReference>
<gene>
    <name evidence="5" type="ORF">MPNT_310004</name>
</gene>
<evidence type="ECO:0000256" key="3">
    <source>
        <dbReference type="PROSITE-ProRule" id="PRU00339"/>
    </source>
</evidence>
<dbReference type="PROSITE" id="PS50005">
    <property type="entry name" value="TPR"/>
    <property type="match status" value="1"/>
</dbReference>
<keyword evidence="4" id="KW-0472">Membrane</keyword>
<dbReference type="Gene3D" id="1.25.40.10">
    <property type="entry name" value="Tetratricopeptide repeat domain"/>
    <property type="match status" value="2"/>
</dbReference>
<keyword evidence="4" id="KW-0812">Transmembrane</keyword>
<comment type="caution">
    <text evidence="5">The sequence shown here is derived from an EMBL/GenBank/DDBJ whole genome shotgun (WGS) entry which is preliminary data.</text>
</comment>
<protein>
    <recommendedName>
        <fullName evidence="7">Tetratricopeptide repeat protein</fullName>
    </recommendedName>
</protein>
<accession>A0A8J2BNV7</accession>
<dbReference type="SUPFAM" id="SSF48452">
    <property type="entry name" value="TPR-like"/>
    <property type="match status" value="1"/>
</dbReference>
<evidence type="ECO:0000313" key="5">
    <source>
        <dbReference type="EMBL" id="CAF0699899.1"/>
    </source>
</evidence>
<evidence type="ECO:0008006" key="7">
    <source>
        <dbReference type="Google" id="ProtNLM"/>
    </source>
</evidence>
<feature type="transmembrane region" description="Helical" evidence="4">
    <location>
        <begin position="35"/>
        <end position="62"/>
    </location>
</feature>
<dbReference type="AlphaFoldDB" id="A0A8J2BNV7"/>